<reference evidence="2 3" key="1">
    <citation type="submission" date="2024-08" db="EMBL/GenBank/DDBJ databases">
        <authorList>
            <person name="Will J Nash"/>
            <person name="Angela Man"/>
            <person name="Seanna McTaggart"/>
            <person name="Kendall Baker"/>
            <person name="Tom Barker"/>
            <person name="Leah Catchpole"/>
            <person name="Alex Durrant"/>
            <person name="Karim Gharbi"/>
            <person name="Naomi Irish"/>
            <person name="Gemy Kaithakottil"/>
            <person name="Debby Ku"/>
            <person name="Aaliyah Providence"/>
            <person name="Felix Shaw"/>
            <person name="David Swarbreck"/>
            <person name="Chris Watkins"/>
            <person name="Ann M. McCartney"/>
            <person name="Giulio Formenti"/>
            <person name="Alice Mouton"/>
            <person name="Noel Vella"/>
            <person name="Bjorn M von Reumont"/>
            <person name="Adriana Vella"/>
            <person name="Wilfried Haerty"/>
        </authorList>
    </citation>
    <scope>NUCLEOTIDE SEQUENCE [LARGE SCALE GENOMIC DNA]</scope>
</reference>
<feature type="compositionally biased region" description="Acidic residues" evidence="1">
    <location>
        <begin position="54"/>
        <end position="71"/>
    </location>
</feature>
<accession>A0ABP1NV46</accession>
<feature type="compositionally biased region" description="Basic and acidic residues" evidence="1">
    <location>
        <begin position="72"/>
        <end position="82"/>
    </location>
</feature>
<comment type="caution">
    <text evidence="2">The sequence shown here is derived from an EMBL/GenBank/DDBJ whole genome shotgun (WGS) entry which is preliminary data.</text>
</comment>
<keyword evidence="3" id="KW-1185">Reference proteome</keyword>
<organism evidence="2 3">
    <name type="scientific">Xylocopa violacea</name>
    <name type="common">Violet carpenter bee</name>
    <name type="synonym">Apis violacea</name>
    <dbReference type="NCBI Taxonomy" id="135666"/>
    <lineage>
        <taxon>Eukaryota</taxon>
        <taxon>Metazoa</taxon>
        <taxon>Ecdysozoa</taxon>
        <taxon>Arthropoda</taxon>
        <taxon>Hexapoda</taxon>
        <taxon>Insecta</taxon>
        <taxon>Pterygota</taxon>
        <taxon>Neoptera</taxon>
        <taxon>Endopterygota</taxon>
        <taxon>Hymenoptera</taxon>
        <taxon>Apocrita</taxon>
        <taxon>Aculeata</taxon>
        <taxon>Apoidea</taxon>
        <taxon>Anthophila</taxon>
        <taxon>Apidae</taxon>
        <taxon>Xylocopa</taxon>
        <taxon>Xylocopa</taxon>
    </lineage>
</organism>
<sequence length="82" mass="9276">MPNVICSGFPAVYASGIKSPRVSCIVFGERVSGVAGKLMSPRLRFRVAGRAEVEIEEEEEEEEEEEQEREQEEDRLVRHGLL</sequence>
<proteinExistence type="predicted"/>
<dbReference type="EMBL" id="CAXAJV020001293">
    <property type="protein sequence ID" value="CAL7944908.1"/>
    <property type="molecule type" value="Genomic_DNA"/>
</dbReference>
<dbReference type="Proteomes" id="UP001642520">
    <property type="component" value="Unassembled WGS sequence"/>
</dbReference>
<gene>
    <name evidence="2" type="ORF">XYLVIOL_LOCUS6920</name>
</gene>
<evidence type="ECO:0000313" key="3">
    <source>
        <dbReference type="Proteomes" id="UP001642520"/>
    </source>
</evidence>
<feature type="region of interest" description="Disordered" evidence="1">
    <location>
        <begin position="54"/>
        <end position="82"/>
    </location>
</feature>
<evidence type="ECO:0000313" key="2">
    <source>
        <dbReference type="EMBL" id="CAL7944908.1"/>
    </source>
</evidence>
<evidence type="ECO:0000256" key="1">
    <source>
        <dbReference type="SAM" id="MobiDB-lite"/>
    </source>
</evidence>
<protein>
    <submittedName>
        <fullName evidence="2">Uncharacterized protein</fullName>
    </submittedName>
</protein>
<name>A0ABP1NV46_XYLVO</name>